<dbReference type="AlphaFoldDB" id="W2C2J0"/>
<evidence type="ECO:0000256" key="2">
    <source>
        <dbReference type="SAM" id="Phobius"/>
    </source>
</evidence>
<keyword evidence="1" id="KW-0175">Coiled coil</keyword>
<dbReference type="PATRIC" id="fig|1411148.3.peg.1585"/>
<organism evidence="3 4">
    <name type="scientific">Tannerella sp. oral taxon BU063 isolate Cell 2</name>
    <dbReference type="NCBI Taxonomy" id="1411148"/>
    <lineage>
        <taxon>Bacteria</taxon>
        <taxon>Pseudomonadati</taxon>
        <taxon>Bacteroidota</taxon>
        <taxon>Bacteroidia</taxon>
        <taxon>Bacteroidales</taxon>
        <taxon>Tannerellaceae</taxon>
        <taxon>Tannerella</taxon>
    </lineage>
</organism>
<keyword evidence="2" id="KW-1133">Transmembrane helix</keyword>
<evidence type="ECO:0000313" key="3">
    <source>
        <dbReference type="EMBL" id="ETK01395.1"/>
    </source>
</evidence>
<dbReference type="GO" id="GO:0051301">
    <property type="term" value="P:cell division"/>
    <property type="evidence" value="ECO:0007669"/>
    <property type="project" value="UniProtKB-KW"/>
</dbReference>
<keyword evidence="2" id="KW-0812">Transmembrane</keyword>
<keyword evidence="2" id="KW-0472">Membrane</keyword>
<gene>
    <name evidence="3" type="ORF">N425_09915</name>
</gene>
<feature type="coiled-coil region" evidence="1">
    <location>
        <begin position="91"/>
        <end position="167"/>
    </location>
</feature>
<reference evidence="3 4" key="1">
    <citation type="submission" date="2013-11" db="EMBL/GenBank/DDBJ databases">
        <title>Single cell genomics of uncultured Tannerella BU063 (oral taxon 286).</title>
        <authorList>
            <person name="Beall C.J."/>
            <person name="Campbell A.G."/>
            <person name="Griffen A.L."/>
            <person name="Podar M."/>
            <person name="Leys E.J."/>
        </authorList>
    </citation>
    <scope>NUCLEOTIDE SEQUENCE [LARGE SCALE GENOMIC DNA]</scope>
    <source>
        <strain evidence="3">Cell 2</strain>
    </source>
</reference>
<sequence length="298" mass="34201">MNPEDKEIRKRTLLIMVIIVVVIALIGVSYIVFHQRKQMDDMTELFAIEKEQLTDEYAELSLQYEGYKFSVGNDSLVALLTTEQMKVQRLMEELRTVKATNTRRITELKRELETLRKIMRGYVVQIDSLNAENGRLRNENERVTEQYRQASSAAAQLTREKEHLTERVTLASRLEASAIAVRPITSRGKDAKKIDKIAQLAVSFHVAKNITAPTGEKTIYVRIMRPDDDILTKPGSGTFAFENRNIGYSMKRTVEYAGEDLPVVMYWDVEEYLSPGTYRVDIFADGHLIGRRSFTLQN</sequence>
<accession>W2C2J0</accession>
<proteinExistence type="predicted"/>
<evidence type="ECO:0000256" key="1">
    <source>
        <dbReference type="SAM" id="Coils"/>
    </source>
</evidence>
<name>W2C2J0_9BACT</name>
<evidence type="ECO:0000313" key="4">
    <source>
        <dbReference type="Proteomes" id="UP000018837"/>
    </source>
</evidence>
<protein>
    <recommendedName>
        <fullName evidence="5">Chromosome segregation protein SMC</fullName>
    </recommendedName>
</protein>
<dbReference type="EMBL" id="AYUF01000482">
    <property type="protein sequence ID" value="ETK01395.1"/>
    <property type="molecule type" value="Genomic_DNA"/>
</dbReference>
<feature type="transmembrane region" description="Helical" evidence="2">
    <location>
        <begin position="12"/>
        <end position="33"/>
    </location>
</feature>
<evidence type="ECO:0008006" key="5">
    <source>
        <dbReference type="Google" id="ProtNLM"/>
    </source>
</evidence>
<dbReference type="GO" id="GO:0005886">
    <property type="term" value="C:plasma membrane"/>
    <property type="evidence" value="ECO:0007669"/>
    <property type="project" value="UniProtKB-SubCell"/>
</dbReference>
<comment type="caution">
    <text evidence="3">The sequence shown here is derived from an EMBL/GenBank/DDBJ whole genome shotgun (WGS) entry which is preliminary data.</text>
</comment>
<dbReference type="Proteomes" id="UP000018837">
    <property type="component" value="Unassembled WGS sequence"/>
</dbReference>